<dbReference type="SMART" id="SM00248">
    <property type="entry name" value="ANK"/>
    <property type="match status" value="5"/>
</dbReference>
<dbReference type="OrthoDB" id="1930691at2759"/>
<dbReference type="Gene3D" id="1.25.40.20">
    <property type="entry name" value="Ankyrin repeat-containing domain"/>
    <property type="match status" value="1"/>
</dbReference>
<protein>
    <submittedName>
        <fullName evidence="2">Uncharacterized protein</fullName>
    </submittedName>
</protein>
<evidence type="ECO:0000256" key="1">
    <source>
        <dbReference type="PROSITE-ProRule" id="PRU00023"/>
    </source>
</evidence>
<dbReference type="SMR" id="A2DEF5"/>
<dbReference type="PROSITE" id="PS50088">
    <property type="entry name" value="ANK_REPEAT"/>
    <property type="match status" value="1"/>
</dbReference>
<dbReference type="InterPro" id="IPR028320">
    <property type="entry name" value="iASPP"/>
</dbReference>
<dbReference type="Pfam" id="PF12796">
    <property type="entry name" value="Ank_2"/>
    <property type="match status" value="1"/>
</dbReference>
<evidence type="ECO:0000313" key="3">
    <source>
        <dbReference type="Proteomes" id="UP000001542"/>
    </source>
</evidence>
<gene>
    <name evidence="2" type="ORF">TVAG_282520</name>
</gene>
<dbReference type="InterPro" id="IPR002110">
    <property type="entry name" value="Ankyrin_rpt"/>
</dbReference>
<dbReference type="EMBL" id="DS113192">
    <property type="protein sequence ID" value="EAY21082.1"/>
    <property type="molecule type" value="Genomic_DNA"/>
</dbReference>
<proteinExistence type="predicted"/>
<dbReference type="PANTHER" id="PTHR24164">
    <property type="entry name" value="RELA-ASSOCIATED INHIBITOR"/>
    <property type="match status" value="1"/>
</dbReference>
<dbReference type="AlphaFoldDB" id="A2DEF5"/>
<dbReference type="SUPFAM" id="SSF48403">
    <property type="entry name" value="Ankyrin repeat"/>
    <property type="match status" value="1"/>
</dbReference>
<reference evidence="2" key="2">
    <citation type="journal article" date="2007" name="Science">
        <title>Draft genome sequence of the sexually transmitted pathogen Trichomonas vaginalis.</title>
        <authorList>
            <person name="Carlton J.M."/>
            <person name="Hirt R.P."/>
            <person name="Silva J.C."/>
            <person name="Delcher A.L."/>
            <person name="Schatz M."/>
            <person name="Zhao Q."/>
            <person name="Wortman J.R."/>
            <person name="Bidwell S.L."/>
            <person name="Alsmark U.C.M."/>
            <person name="Besteiro S."/>
            <person name="Sicheritz-Ponten T."/>
            <person name="Noel C.J."/>
            <person name="Dacks J.B."/>
            <person name="Foster P.G."/>
            <person name="Simillion C."/>
            <person name="Van de Peer Y."/>
            <person name="Miranda-Saavedra D."/>
            <person name="Barton G.J."/>
            <person name="Westrop G.D."/>
            <person name="Mueller S."/>
            <person name="Dessi D."/>
            <person name="Fiori P.L."/>
            <person name="Ren Q."/>
            <person name="Paulsen I."/>
            <person name="Zhang H."/>
            <person name="Bastida-Corcuera F.D."/>
            <person name="Simoes-Barbosa A."/>
            <person name="Brown M.T."/>
            <person name="Hayes R.D."/>
            <person name="Mukherjee M."/>
            <person name="Okumura C.Y."/>
            <person name="Schneider R."/>
            <person name="Smith A.J."/>
            <person name="Vanacova S."/>
            <person name="Villalvazo M."/>
            <person name="Haas B.J."/>
            <person name="Pertea M."/>
            <person name="Feldblyum T.V."/>
            <person name="Utterback T.R."/>
            <person name="Shu C.L."/>
            <person name="Osoegawa K."/>
            <person name="de Jong P.J."/>
            <person name="Hrdy I."/>
            <person name="Horvathova L."/>
            <person name="Zubacova Z."/>
            <person name="Dolezal P."/>
            <person name="Malik S.B."/>
            <person name="Logsdon J.M. Jr."/>
            <person name="Henze K."/>
            <person name="Gupta A."/>
            <person name="Wang C.C."/>
            <person name="Dunne R.L."/>
            <person name="Upcroft J.A."/>
            <person name="Upcroft P."/>
            <person name="White O."/>
            <person name="Salzberg S.L."/>
            <person name="Tang P."/>
            <person name="Chiu C.-H."/>
            <person name="Lee Y.-S."/>
            <person name="Embley T.M."/>
            <person name="Coombs G.H."/>
            <person name="Mottram J.C."/>
            <person name="Tachezy J."/>
            <person name="Fraser-Liggett C.M."/>
            <person name="Johnson P.J."/>
        </authorList>
    </citation>
    <scope>NUCLEOTIDE SEQUENCE [LARGE SCALE GENOMIC DNA]</scope>
    <source>
        <strain evidence="2">G3</strain>
    </source>
</reference>
<dbReference type="PROSITE" id="PS50297">
    <property type="entry name" value="ANK_REP_REGION"/>
    <property type="match status" value="1"/>
</dbReference>
<name>A2DEF5_TRIV3</name>
<dbReference type="InParanoid" id="A2DEF5"/>
<dbReference type="GO" id="GO:0006355">
    <property type="term" value="P:regulation of DNA-templated transcription"/>
    <property type="evidence" value="ECO:0007669"/>
    <property type="project" value="InterPro"/>
</dbReference>
<feature type="repeat" description="ANK" evidence="1">
    <location>
        <begin position="174"/>
        <end position="196"/>
    </location>
</feature>
<dbReference type="VEuPathDB" id="TrichDB:TVAGG3_0028800"/>
<accession>A2DEF5</accession>
<keyword evidence="3" id="KW-1185">Reference proteome</keyword>
<dbReference type="PANTHER" id="PTHR24164:SF4">
    <property type="entry name" value="RELA-ASSOCIATED INHIBITOR"/>
    <property type="match status" value="1"/>
</dbReference>
<evidence type="ECO:0000313" key="2">
    <source>
        <dbReference type="EMBL" id="EAY21082.1"/>
    </source>
</evidence>
<sequence length="234" mass="26270">MLGVSRIDLNDSDQGIVSVLNTLSDIFQIQLFSDISTYFLTNKPKNLSRGPSSNSFNEKKEAENLSPDPIKKYFGKIYSIIESASSNNDQDTLKSFVSHKFVDVTYKNCNILQYSALVGSKNTFMKLIEAGVPITPVPNSNYSVLHLFCYSGCVDGIRYLLVNHKSDINAKDSEGYTPLHVAAIRNKPEACEELLSYSKIKKSVKNNDRKTPFMLAVERNSEDAIKVLRKHQCK</sequence>
<dbReference type="RefSeq" id="XP_001582068.1">
    <property type="nucleotide sequence ID" value="XM_001582018.1"/>
</dbReference>
<dbReference type="KEGG" id="tva:5466627"/>
<organism evidence="2 3">
    <name type="scientific">Trichomonas vaginalis (strain ATCC PRA-98 / G3)</name>
    <dbReference type="NCBI Taxonomy" id="412133"/>
    <lineage>
        <taxon>Eukaryota</taxon>
        <taxon>Metamonada</taxon>
        <taxon>Parabasalia</taxon>
        <taxon>Trichomonadida</taxon>
        <taxon>Trichomonadidae</taxon>
        <taxon>Trichomonas</taxon>
    </lineage>
</organism>
<dbReference type="Proteomes" id="UP000001542">
    <property type="component" value="Unassembled WGS sequence"/>
</dbReference>
<dbReference type="InterPro" id="IPR036770">
    <property type="entry name" value="Ankyrin_rpt-contain_sf"/>
</dbReference>
<keyword evidence="1" id="KW-0040">ANK repeat</keyword>
<reference evidence="2" key="1">
    <citation type="submission" date="2006-10" db="EMBL/GenBank/DDBJ databases">
        <authorList>
            <person name="Amadeo P."/>
            <person name="Zhao Q."/>
            <person name="Wortman J."/>
            <person name="Fraser-Liggett C."/>
            <person name="Carlton J."/>
        </authorList>
    </citation>
    <scope>NUCLEOTIDE SEQUENCE</scope>
    <source>
        <strain evidence="2">G3</strain>
    </source>
</reference>
<dbReference type="VEuPathDB" id="TrichDB:TVAG_282520"/>